<proteinExistence type="predicted"/>
<evidence type="ECO:0000313" key="5">
    <source>
        <dbReference type="Proteomes" id="UP001632038"/>
    </source>
</evidence>
<comment type="caution">
    <text evidence="4">The sequence shown here is derived from an EMBL/GenBank/DDBJ whole genome shotgun (WGS) entry which is preliminary data.</text>
</comment>
<evidence type="ECO:0000256" key="1">
    <source>
        <dbReference type="ARBA" id="ARBA00004334"/>
    </source>
</evidence>
<reference evidence="5" key="1">
    <citation type="journal article" date="2024" name="IScience">
        <title>Strigolactones Initiate the Formation of Haustorium-like Structures in Castilleja.</title>
        <authorList>
            <person name="Buerger M."/>
            <person name="Peterson D."/>
            <person name="Chory J."/>
        </authorList>
    </citation>
    <scope>NUCLEOTIDE SEQUENCE [LARGE SCALE GENOMIC DNA]</scope>
</reference>
<evidence type="ECO:0000313" key="4">
    <source>
        <dbReference type="EMBL" id="KAL3630241.1"/>
    </source>
</evidence>
<organism evidence="4 5">
    <name type="scientific">Castilleja foliolosa</name>
    <dbReference type="NCBI Taxonomy" id="1961234"/>
    <lineage>
        <taxon>Eukaryota</taxon>
        <taxon>Viridiplantae</taxon>
        <taxon>Streptophyta</taxon>
        <taxon>Embryophyta</taxon>
        <taxon>Tracheophyta</taxon>
        <taxon>Spermatophyta</taxon>
        <taxon>Magnoliopsida</taxon>
        <taxon>eudicotyledons</taxon>
        <taxon>Gunneridae</taxon>
        <taxon>Pentapetalae</taxon>
        <taxon>asterids</taxon>
        <taxon>lamiids</taxon>
        <taxon>Lamiales</taxon>
        <taxon>Orobanchaceae</taxon>
        <taxon>Pedicularideae</taxon>
        <taxon>Castillejinae</taxon>
        <taxon>Castilleja</taxon>
    </lineage>
</organism>
<dbReference type="GO" id="GO:0009535">
    <property type="term" value="C:chloroplast thylakoid membrane"/>
    <property type="evidence" value="ECO:0007669"/>
    <property type="project" value="UniProtKB-SubCell"/>
</dbReference>
<feature type="domain" description="PsbP C-terminal" evidence="3">
    <location>
        <begin position="102"/>
        <end position="255"/>
    </location>
</feature>
<keyword evidence="5" id="KW-1185">Reference proteome</keyword>
<dbReference type="EMBL" id="JAVIJP010000032">
    <property type="protein sequence ID" value="KAL3630241.1"/>
    <property type="molecule type" value="Genomic_DNA"/>
</dbReference>
<comment type="subcellular location">
    <subcellularLocation>
        <location evidence="1">Plastid</location>
        <location evidence="1">Chloroplast thylakoid membrane</location>
    </subcellularLocation>
</comment>
<dbReference type="InterPro" id="IPR016123">
    <property type="entry name" value="Mog1/PsbP_a/b/a-sand"/>
</dbReference>
<accession>A0ABD3CLP3</accession>
<dbReference type="AlphaFoldDB" id="A0ABD3CLP3"/>
<feature type="region of interest" description="Disordered" evidence="2">
    <location>
        <begin position="28"/>
        <end position="51"/>
    </location>
</feature>
<protein>
    <submittedName>
        <fullName evidence="4">PsbP domain-containing protein 2, chloroplastic</fullName>
    </submittedName>
</protein>
<sequence length="260" mass="28733">MALCGISATSSNHHHPSFLLHQNHRTITSFSSSPPPNKPKSPLSSSSSSSFNVNWTEKFSLSLGRRSILNNLPVIGFLFSLEQSFPRLLFFSKALASQLLQLDRYIDSKEGFTLLVPSSWNKVDKAGATVLFEDTNQRANNIGVVVSPTRISSLGEFGTPQFVADKLIQAERRKESTKNAEVISVSERPGHAGLQVYEFEYKVDSTRGGLKRVFSAAFVASKRLYLLNITHSDGLDNPLDAELRVTMEQVMHSFDAVPST</sequence>
<dbReference type="Gene3D" id="3.40.1000.10">
    <property type="entry name" value="Mog1/PsbP, alpha/beta/alpha sandwich"/>
    <property type="match status" value="1"/>
</dbReference>
<dbReference type="InterPro" id="IPR002683">
    <property type="entry name" value="PsbP_C"/>
</dbReference>
<dbReference type="Proteomes" id="UP001632038">
    <property type="component" value="Unassembled WGS sequence"/>
</dbReference>
<evidence type="ECO:0000259" key="3">
    <source>
        <dbReference type="Pfam" id="PF01789"/>
    </source>
</evidence>
<feature type="compositionally biased region" description="Low complexity" evidence="2">
    <location>
        <begin position="40"/>
        <end position="51"/>
    </location>
</feature>
<dbReference type="PANTHER" id="PTHR31407:SF3">
    <property type="entry name" value="PSBP DOMAIN-CONTAINING PROTEIN 2, CHLOROPLASTIC"/>
    <property type="match status" value="1"/>
</dbReference>
<gene>
    <name evidence="4" type="primary">PPD2</name>
    <name evidence="4" type="ORF">CASFOL_023225</name>
</gene>
<evidence type="ECO:0000256" key="2">
    <source>
        <dbReference type="SAM" id="MobiDB-lite"/>
    </source>
</evidence>
<dbReference type="Pfam" id="PF01789">
    <property type="entry name" value="PsbP"/>
    <property type="match status" value="1"/>
</dbReference>
<name>A0ABD3CLP3_9LAMI</name>
<dbReference type="NCBIfam" id="NF040946">
    <property type="entry name" value="PSII_PsbP"/>
    <property type="match status" value="1"/>
</dbReference>
<dbReference type="PANTHER" id="PTHR31407">
    <property type="match status" value="1"/>
</dbReference>
<dbReference type="SUPFAM" id="SSF55724">
    <property type="entry name" value="Mog1p/PsbP-like"/>
    <property type="match status" value="1"/>
</dbReference>